<evidence type="ECO:0000313" key="2">
    <source>
        <dbReference type="EMBL" id="EHD14975.1"/>
    </source>
</evidence>
<evidence type="ECO:0000259" key="1">
    <source>
        <dbReference type="Pfam" id="PF03734"/>
    </source>
</evidence>
<sequence length="246" mass="28149">MTVLSACAVQDKRESEISWKQNQQMILVLSSDWNANQGVLLRFQYKNHQWIPIGTSFPVSLGKNGAAWGEGIISPLVHDGIIKKEGDMRSPAGIFQVGYSFGYAQKFNDASYPYKAFTKDDYCIDNSQSPYYNQVVDHQQISFDITKDSTEPMRRDIYLNGDQLYKLGFVLGYNPKNTPKLGSCIFVHLRTQSNATTAGCTSMEERNMKKILSWLKQQYHPVFVLLPMKAYQQQKKIWDLPNIKIL</sequence>
<evidence type="ECO:0000313" key="3">
    <source>
        <dbReference type="Proteomes" id="UP000005939"/>
    </source>
</evidence>
<reference evidence="2 3" key="1">
    <citation type="submission" date="2011-10" db="EMBL/GenBank/DDBJ databases">
        <title>Genome Sequence of Commensalibacter intestini A911, isolated from Drosophila gut.</title>
        <authorList>
            <person name="Lee W.-J."/>
            <person name="Kim E.-K."/>
        </authorList>
    </citation>
    <scope>NUCLEOTIDE SEQUENCE [LARGE SCALE GENOMIC DNA]</scope>
    <source>
        <strain evidence="2 3">A911</strain>
    </source>
</reference>
<name>G6EZN7_9PROT</name>
<dbReference type="Pfam" id="PF03734">
    <property type="entry name" value="YkuD"/>
    <property type="match status" value="1"/>
</dbReference>
<dbReference type="eggNOG" id="COG3786">
    <property type="taxonomic scope" value="Bacteria"/>
</dbReference>
<protein>
    <recommendedName>
        <fullName evidence="1">L,D-TPase catalytic domain-containing protein</fullName>
    </recommendedName>
</protein>
<feature type="domain" description="L,D-TPase catalytic" evidence="1">
    <location>
        <begin position="55"/>
        <end position="223"/>
    </location>
</feature>
<dbReference type="AlphaFoldDB" id="G6EZN7"/>
<comment type="caution">
    <text evidence="2">The sequence shown here is derived from an EMBL/GenBank/DDBJ whole genome shotgun (WGS) entry which is preliminary data.</text>
</comment>
<dbReference type="GO" id="GO:0016740">
    <property type="term" value="F:transferase activity"/>
    <property type="evidence" value="ECO:0007669"/>
    <property type="project" value="InterPro"/>
</dbReference>
<organism evidence="2 3">
    <name type="scientific">Commensalibacter intestini A911</name>
    <dbReference type="NCBI Taxonomy" id="1088868"/>
    <lineage>
        <taxon>Bacteria</taxon>
        <taxon>Pseudomonadati</taxon>
        <taxon>Pseudomonadota</taxon>
        <taxon>Alphaproteobacteria</taxon>
        <taxon>Acetobacterales</taxon>
        <taxon>Acetobacteraceae</taxon>
    </lineage>
</organism>
<dbReference type="PANTHER" id="PTHR38589">
    <property type="entry name" value="BLR0621 PROTEIN"/>
    <property type="match status" value="1"/>
</dbReference>
<dbReference type="Proteomes" id="UP000005939">
    <property type="component" value="Unassembled WGS sequence"/>
</dbReference>
<dbReference type="STRING" id="1088868.CIN_09070"/>
<gene>
    <name evidence="2" type="ORF">CIN_09070</name>
</gene>
<dbReference type="EMBL" id="AGFR01000003">
    <property type="protein sequence ID" value="EHD14975.1"/>
    <property type="molecule type" value="Genomic_DNA"/>
</dbReference>
<dbReference type="InterPro" id="IPR005490">
    <property type="entry name" value="LD_TPept_cat_dom"/>
</dbReference>
<dbReference type="PANTHER" id="PTHR38589:SF1">
    <property type="entry name" value="BLR0621 PROTEIN"/>
    <property type="match status" value="1"/>
</dbReference>
<accession>G6EZN7</accession>
<proteinExistence type="predicted"/>
<dbReference type="PATRIC" id="fig|1088868.3.peg.908"/>